<gene>
    <name evidence="2" type="ORF">I41_16050</name>
</gene>
<protein>
    <recommendedName>
        <fullName evidence="1">DUF58 domain-containing protein</fullName>
    </recommendedName>
</protein>
<dbReference type="Gene3D" id="3.40.50.410">
    <property type="entry name" value="von Willebrand factor, type A domain"/>
    <property type="match status" value="1"/>
</dbReference>
<reference evidence="2 3" key="1">
    <citation type="submission" date="2019-02" db="EMBL/GenBank/DDBJ databases">
        <title>Deep-cultivation of Planctomycetes and their phenomic and genomic characterization uncovers novel biology.</title>
        <authorList>
            <person name="Wiegand S."/>
            <person name="Jogler M."/>
            <person name="Boedeker C."/>
            <person name="Pinto D."/>
            <person name="Vollmers J."/>
            <person name="Rivas-Marin E."/>
            <person name="Kohn T."/>
            <person name="Peeters S.H."/>
            <person name="Heuer A."/>
            <person name="Rast P."/>
            <person name="Oberbeckmann S."/>
            <person name="Bunk B."/>
            <person name="Jeske O."/>
            <person name="Meyerdierks A."/>
            <person name="Storesund J.E."/>
            <person name="Kallscheuer N."/>
            <person name="Luecker S."/>
            <person name="Lage O.M."/>
            <person name="Pohl T."/>
            <person name="Merkel B.J."/>
            <person name="Hornburger P."/>
            <person name="Mueller R.-W."/>
            <person name="Bruemmer F."/>
            <person name="Labrenz M."/>
            <person name="Spormann A.M."/>
            <person name="Op den Camp H."/>
            <person name="Overmann J."/>
            <person name="Amann R."/>
            <person name="Jetten M.S.M."/>
            <person name="Mascher T."/>
            <person name="Medema M.H."/>
            <person name="Devos D.P."/>
            <person name="Kaster A.-K."/>
            <person name="Ovreas L."/>
            <person name="Rohde M."/>
            <person name="Galperin M.Y."/>
            <person name="Jogler C."/>
        </authorList>
    </citation>
    <scope>NUCLEOTIDE SEQUENCE [LARGE SCALE GENOMIC DNA]</scope>
    <source>
        <strain evidence="2 3">I41</strain>
    </source>
</reference>
<dbReference type="EMBL" id="CP036339">
    <property type="protein sequence ID" value="QDT72427.1"/>
    <property type="molecule type" value="Genomic_DNA"/>
</dbReference>
<dbReference type="SUPFAM" id="SSF53300">
    <property type="entry name" value="vWA-like"/>
    <property type="match status" value="1"/>
</dbReference>
<proteinExistence type="predicted"/>
<keyword evidence="3" id="KW-1185">Reference proteome</keyword>
<dbReference type="AlphaFoldDB" id="A0A517TVN0"/>
<dbReference type="KEGG" id="llh:I41_16050"/>
<dbReference type="Pfam" id="PF01882">
    <property type="entry name" value="DUF58"/>
    <property type="match status" value="1"/>
</dbReference>
<dbReference type="RefSeq" id="WP_145432002.1">
    <property type="nucleotide sequence ID" value="NZ_CP036339.1"/>
</dbReference>
<accession>A0A517TVN0</accession>
<sequence length="303" mass="34356">MSTVAAPSPKAKAEILTPELLAQLERLELVTRKIFRGRMKGERRSKRKGQSVEFADFRNYVAGDDLRLLDWNLYARLDKLIIKLFMEEEDLHFYTLIDASMSMDFGTPTKLEYAKQLAAALGFIGLVRGDRVRIESIGQPASYRGPVLRGRSNVWRMIKQLDEMAPGENMPLTTGVKNFCIRNPGKGIVLLISDLMDKQGYEAALRYFVSNEMDCYVIHLLSQEELQPDVKGDLKLVDCEDADEAEVTISAPLLARYQQTLAAFTRGAQEFCTRRGIHYMLANNQLPVADLVGQHLRRRGLVR</sequence>
<dbReference type="InterPro" id="IPR002881">
    <property type="entry name" value="DUF58"/>
</dbReference>
<feature type="domain" description="DUF58" evidence="1">
    <location>
        <begin position="56"/>
        <end position="260"/>
    </location>
</feature>
<dbReference type="PANTHER" id="PTHR33608:SF7">
    <property type="entry name" value="DUF58 DOMAIN-CONTAINING PROTEIN"/>
    <property type="match status" value="1"/>
</dbReference>
<evidence type="ECO:0000313" key="3">
    <source>
        <dbReference type="Proteomes" id="UP000317909"/>
    </source>
</evidence>
<dbReference type="InterPro" id="IPR036465">
    <property type="entry name" value="vWFA_dom_sf"/>
</dbReference>
<organism evidence="2 3">
    <name type="scientific">Lacipirellula limnantheis</name>
    <dbReference type="NCBI Taxonomy" id="2528024"/>
    <lineage>
        <taxon>Bacteria</taxon>
        <taxon>Pseudomonadati</taxon>
        <taxon>Planctomycetota</taxon>
        <taxon>Planctomycetia</taxon>
        <taxon>Pirellulales</taxon>
        <taxon>Lacipirellulaceae</taxon>
        <taxon>Lacipirellula</taxon>
    </lineage>
</organism>
<dbReference type="Proteomes" id="UP000317909">
    <property type="component" value="Chromosome"/>
</dbReference>
<evidence type="ECO:0000259" key="1">
    <source>
        <dbReference type="Pfam" id="PF01882"/>
    </source>
</evidence>
<evidence type="ECO:0000313" key="2">
    <source>
        <dbReference type="EMBL" id="QDT72427.1"/>
    </source>
</evidence>
<dbReference type="OrthoDB" id="9780819at2"/>
<name>A0A517TVN0_9BACT</name>
<dbReference type="PANTHER" id="PTHR33608">
    <property type="entry name" value="BLL2464 PROTEIN"/>
    <property type="match status" value="1"/>
</dbReference>